<dbReference type="EMBL" id="JABVXQ010000011">
    <property type="protein sequence ID" value="KAF6086205.1"/>
    <property type="molecule type" value="Genomic_DNA"/>
</dbReference>
<proteinExistence type="predicted"/>
<reference evidence="1 2" key="1">
    <citation type="journal article" date="2020" name="Nature">
        <title>Six reference-quality genomes reveal evolution of bat adaptations.</title>
        <authorList>
            <person name="Jebb D."/>
            <person name="Huang Z."/>
            <person name="Pippel M."/>
            <person name="Hughes G.M."/>
            <person name="Lavrichenko K."/>
            <person name="Devanna P."/>
            <person name="Winkler S."/>
            <person name="Jermiin L.S."/>
            <person name="Skirmuntt E.C."/>
            <person name="Katzourakis A."/>
            <person name="Burkitt-Gray L."/>
            <person name="Ray D.A."/>
            <person name="Sullivan K.A.M."/>
            <person name="Roscito J.G."/>
            <person name="Kirilenko B.M."/>
            <person name="Davalos L.M."/>
            <person name="Corthals A.P."/>
            <person name="Power M.L."/>
            <person name="Jones G."/>
            <person name="Ransome R.D."/>
            <person name="Dechmann D.K.N."/>
            <person name="Locatelli A.G."/>
            <person name="Puechmaille S.J."/>
            <person name="Fedrigo O."/>
            <person name="Jarvis E.D."/>
            <person name="Hiller M."/>
            <person name="Vernes S.C."/>
            <person name="Myers E.W."/>
            <person name="Teeling E.C."/>
        </authorList>
    </citation>
    <scope>NUCLEOTIDE SEQUENCE [LARGE SCALE GENOMIC DNA]</scope>
    <source>
        <strain evidence="1">Bat1K_MPI-CBG_1</strain>
    </source>
</reference>
<dbReference type="AlphaFoldDB" id="A0A833Z1I6"/>
<evidence type="ECO:0000313" key="1">
    <source>
        <dbReference type="EMBL" id="KAF6086205.1"/>
    </source>
</evidence>
<gene>
    <name evidence="1" type="ORF">HJG60_008408</name>
</gene>
<name>A0A833Z1I6_9CHIR</name>
<comment type="caution">
    <text evidence="1">The sequence shown here is derived from an EMBL/GenBank/DDBJ whole genome shotgun (WGS) entry which is preliminary data.</text>
</comment>
<protein>
    <submittedName>
        <fullName evidence="1">Uncharacterized protein</fullName>
    </submittedName>
</protein>
<accession>A0A833Z1I6</accession>
<dbReference type="Proteomes" id="UP000664940">
    <property type="component" value="Unassembled WGS sequence"/>
</dbReference>
<evidence type="ECO:0000313" key="2">
    <source>
        <dbReference type="Proteomes" id="UP000664940"/>
    </source>
</evidence>
<organism evidence="1 2">
    <name type="scientific">Phyllostomus discolor</name>
    <name type="common">pale spear-nosed bat</name>
    <dbReference type="NCBI Taxonomy" id="89673"/>
    <lineage>
        <taxon>Eukaryota</taxon>
        <taxon>Metazoa</taxon>
        <taxon>Chordata</taxon>
        <taxon>Craniata</taxon>
        <taxon>Vertebrata</taxon>
        <taxon>Euteleostomi</taxon>
        <taxon>Mammalia</taxon>
        <taxon>Eutheria</taxon>
        <taxon>Laurasiatheria</taxon>
        <taxon>Chiroptera</taxon>
        <taxon>Yangochiroptera</taxon>
        <taxon>Phyllostomidae</taxon>
        <taxon>Phyllostominae</taxon>
        <taxon>Phyllostomus</taxon>
    </lineage>
</organism>
<sequence>MIPAAPGAPLASFVLPQWNLLQALTQWCCEPSKLLEPLPLDQHPEGSGFLRVAVVSPERPLTSCGGEGARGVSSRCPLSLWPAAVSPGAATASSKLGGVLFSCVYFSVIVSTPSCPGSVPGVRHSG</sequence>